<proteinExistence type="predicted"/>
<dbReference type="AlphaFoldDB" id="A0A7W8ZU40"/>
<feature type="chain" id="PRO_5038336595" description="Mucin-associated surface protein" evidence="2">
    <location>
        <begin position="24"/>
        <end position="157"/>
    </location>
</feature>
<dbReference type="PROSITE" id="PS51257">
    <property type="entry name" value="PROKAR_LIPOPROTEIN"/>
    <property type="match status" value="1"/>
</dbReference>
<evidence type="ECO:0000313" key="3">
    <source>
        <dbReference type="EMBL" id="MBB5640234.1"/>
    </source>
</evidence>
<dbReference type="OrthoDB" id="5121204at2"/>
<gene>
    <name evidence="3" type="ORF">BJ997_000782</name>
</gene>
<feature type="compositionally biased region" description="Low complexity" evidence="1">
    <location>
        <begin position="112"/>
        <end position="125"/>
    </location>
</feature>
<feature type="signal peptide" evidence="2">
    <location>
        <begin position="1"/>
        <end position="23"/>
    </location>
</feature>
<reference evidence="3 4" key="1">
    <citation type="submission" date="2020-08" db="EMBL/GenBank/DDBJ databases">
        <title>Sequencing the genomes of 1000 actinobacteria strains.</title>
        <authorList>
            <person name="Klenk H.-P."/>
        </authorList>
    </citation>
    <scope>NUCLEOTIDE SEQUENCE [LARGE SCALE GENOMIC DNA]</scope>
    <source>
        <strain evidence="3 4">DSM 21065</strain>
    </source>
</reference>
<name>A0A7W8ZU40_9MICO</name>
<dbReference type="EMBL" id="JACHBQ010000001">
    <property type="protein sequence ID" value="MBB5640234.1"/>
    <property type="molecule type" value="Genomic_DNA"/>
</dbReference>
<evidence type="ECO:0000256" key="2">
    <source>
        <dbReference type="SAM" id="SignalP"/>
    </source>
</evidence>
<evidence type="ECO:0000313" key="4">
    <source>
        <dbReference type="Proteomes" id="UP000561726"/>
    </source>
</evidence>
<feature type="compositionally biased region" description="Basic and acidic residues" evidence="1">
    <location>
        <begin position="126"/>
        <end position="157"/>
    </location>
</feature>
<accession>A0A7W8ZU40</accession>
<sequence>MMRICSRLAVAVAACAMTALLLAGCAGKPPALEPTTAEQLQADVLGVTEAAAAGDLVQARSELSHAEANLRTAAASGQVAPERSAEIQAAINLVSADLSTAIDAAEAQAASAARDLAEAEAAQADADAKQAAEDAKQAEEDAKDNQNKDCKGKDCDD</sequence>
<comment type="caution">
    <text evidence="3">The sequence shown here is derived from an EMBL/GenBank/DDBJ whole genome shotgun (WGS) entry which is preliminary data.</text>
</comment>
<evidence type="ECO:0008006" key="5">
    <source>
        <dbReference type="Google" id="ProtNLM"/>
    </source>
</evidence>
<protein>
    <recommendedName>
        <fullName evidence="5">Mucin-associated surface protein</fullName>
    </recommendedName>
</protein>
<feature type="region of interest" description="Disordered" evidence="1">
    <location>
        <begin position="112"/>
        <end position="157"/>
    </location>
</feature>
<dbReference type="RefSeq" id="WP_052542184.1">
    <property type="nucleotide sequence ID" value="NZ_JACHBQ010000001.1"/>
</dbReference>
<dbReference type="Proteomes" id="UP000561726">
    <property type="component" value="Unassembled WGS sequence"/>
</dbReference>
<evidence type="ECO:0000256" key="1">
    <source>
        <dbReference type="SAM" id="MobiDB-lite"/>
    </source>
</evidence>
<keyword evidence="2" id="KW-0732">Signal</keyword>
<organism evidence="3 4">
    <name type="scientific">Cryobacterium roopkundense</name>
    <dbReference type="NCBI Taxonomy" id="1001240"/>
    <lineage>
        <taxon>Bacteria</taxon>
        <taxon>Bacillati</taxon>
        <taxon>Actinomycetota</taxon>
        <taxon>Actinomycetes</taxon>
        <taxon>Micrococcales</taxon>
        <taxon>Microbacteriaceae</taxon>
        <taxon>Cryobacterium</taxon>
    </lineage>
</organism>